<sequence>MECRVVFQYNFPPFIPSNWGKRRKSSELRIHGTDVSSVRRISYRHFLEQIAVGERCKHNNHAIKGKGILRAEQIGDGPYSWRKRDLM</sequence>
<evidence type="ECO:0000313" key="1">
    <source>
        <dbReference type="EMBL" id="KAK7331163.1"/>
    </source>
</evidence>
<reference evidence="1 2" key="1">
    <citation type="submission" date="2024-01" db="EMBL/GenBank/DDBJ databases">
        <title>The genomes of 5 underutilized Papilionoideae crops provide insights into root nodulation and disease resistanc.</title>
        <authorList>
            <person name="Jiang F."/>
        </authorList>
    </citation>
    <scope>NUCLEOTIDE SEQUENCE [LARGE SCALE GENOMIC DNA]</scope>
    <source>
        <strain evidence="1">LVBAO_FW01</strain>
        <tissue evidence="1">Leaves</tissue>
    </source>
</reference>
<protein>
    <submittedName>
        <fullName evidence="1">Uncharacterized protein</fullName>
    </submittedName>
</protein>
<evidence type="ECO:0000313" key="2">
    <source>
        <dbReference type="Proteomes" id="UP001367508"/>
    </source>
</evidence>
<organism evidence="1 2">
    <name type="scientific">Canavalia gladiata</name>
    <name type="common">Sword bean</name>
    <name type="synonym">Dolichos gladiatus</name>
    <dbReference type="NCBI Taxonomy" id="3824"/>
    <lineage>
        <taxon>Eukaryota</taxon>
        <taxon>Viridiplantae</taxon>
        <taxon>Streptophyta</taxon>
        <taxon>Embryophyta</taxon>
        <taxon>Tracheophyta</taxon>
        <taxon>Spermatophyta</taxon>
        <taxon>Magnoliopsida</taxon>
        <taxon>eudicotyledons</taxon>
        <taxon>Gunneridae</taxon>
        <taxon>Pentapetalae</taxon>
        <taxon>rosids</taxon>
        <taxon>fabids</taxon>
        <taxon>Fabales</taxon>
        <taxon>Fabaceae</taxon>
        <taxon>Papilionoideae</taxon>
        <taxon>50 kb inversion clade</taxon>
        <taxon>NPAAA clade</taxon>
        <taxon>indigoferoid/millettioid clade</taxon>
        <taxon>Phaseoleae</taxon>
        <taxon>Canavalia</taxon>
    </lineage>
</organism>
<name>A0AAN9LD64_CANGL</name>
<comment type="caution">
    <text evidence="1">The sequence shown here is derived from an EMBL/GenBank/DDBJ whole genome shotgun (WGS) entry which is preliminary data.</text>
</comment>
<accession>A0AAN9LD64</accession>
<dbReference type="EMBL" id="JAYMYQ010000005">
    <property type="protein sequence ID" value="KAK7331163.1"/>
    <property type="molecule type" value="Genomic_DNA"/>
</dbReference>
<proteinExistence type="predicted"/>
<dbReference type="Proteomes" id="UP001367508">
    <property type="component" value="Unassembled WGS sequence"/>
</dbReference>
<gene>
    <name evidence="1" type="ORF">VNO77_25380</name>
</gene>
<keyword evidence="2" id="KW-1185">Reference proteome</keyword>
<dbReference type="AlphaFoldDB" id="A0AAN9LD64"/>